<accession>A0A1S4DLY7</accession>
<protein>
    <submittedName>
        <fullName evidence="2">F-box/kelch-repeat protein At3g06240-like</fullName>
    </submittedName>
</protein>
<evidence type="ECO:0000313" key="2">
    <source>
        <dbReference type="RefSeq" id="XP_016514428.1"/>
    </source>
</evidence>
<organism evidence="2">
    <name type="scientific">Nicotiana tabacum</name>
    <name type="common">Common tobacco</name>
    <dbReference type="NCBI Taxonomy" id="4097"/>
    <lineage>
        <taxon>Eukaryota</taxon>
        <taxon>Viridiplantae</taxon>
        <taxon>Streptophyta</taxon>
        <taxon>Embryophyta</taxon>
        <taxon>Tracheophyta</taxon>
        <taxon>Spermatophyta</taxon>
        <taxon>Magnoliopsida</taxon>
        <taxon>eudicotyledons</taxon>
        <taxon>Gunneridae</taxon>
        <taxon>Pentapetalae</taxon>
        <taxon>asterids</taxon>
        <taxon>lamiids</taxon>
        <taxon>Solanales</taxon>
        <taxon>Solanaceae</taxon>
        <taxon>Nicotianoideae</taxon>
        <taxon>Nicotianeae</taxon>
        <taxon>Nicotiana</taxon>
    </lineage>
</organism>
<dbReference type="Pfam" id="PF07734">
    <property type="entry name" value="FBA_1"/>
    <property type="match status" value="1"/>
</dbReference>
<dbReference type="OrthoDB" id="1300444at2759"/>
<dbReference type="AlphaFoldDB" id="A0A1S4DLY7"/>
<dbReference type="NCBIfam" id="TIGR01640">
    <property type="entry name" value="F_box_assoc_1"/>
    <property type="match status" value="1"/>
</dbReference>
<dbReference type="RefSeq" id="XP_016514428.1">
    <property type="nucleotide sequence ID" value="XM_016658942.1"/>
</dbReference>
<feature type="domain" description="F-box associated beta-propeller type 1" evidence="1">
    <location>
        <begin position="3"/>
        <end position="144"/>
    </location>
</feature>
<reference evidence="2" key="1">
    <citation type="submission" date="2025-08" db="UniProtKB">
        <authorList>
            <consortium name="RefSeq"/>
        </authorList>
    </citation>
    <scope>IDENTIFICATION</scope>
</reference>
<dbReference type="KEGG" id="nta:107831200"/>
<dbReference type="PANTHER" id="PTHR31672:SF13">
    <property type="entry name" value="F-BOX PROTEIN CPR30-LIKE"/>
    <property type="match status" value="1"/>
</dbReference>
<evidence type="ECO:0000259" key="1">
    <source>
        <dbReference type="Pfam" id="PF07734"/>
    </source>
</evidence>
<dbReference type="OMA" id="CLCQVAN"/>
<dbReference type="PANTHER" id="PTHR31672">
    <property type="entry name" value="BNACNNG10540D PROTEIN"/>
    <property type="match status" value="1"/>
</dbReference>
<dbReference type="InterPro" id="IPR050796">
    <property type="entry name" value="SCF_F-box_component"/>
</dbReference>
<dbReference type="InterPro" id="IPR017451">
    <property type="entry name" value="F-box-assoc_interact_dom"/>
</dbReference>
<name>A0A1S4DLY7_TOBAC</name>
<dbReference type="InterPro" id="IPR006527">
    <property type="entry name" value="F-box-assoc_dom_typ1"/>
</dbReference>
<dbReference type="PaxDb" id="4097-A0A1S4DLY7"/>
<gene>
    <name evidence="2" type="primary">LOC107831200</name>
</gene>
<proteinExistence type="predicted"/>
<sequence>MCSWRRLESLCTDGAIPRHGFAVLVNGALHWLAGKSFASAIVAFGLSDEKFFEVPMPIDDNHYPCHDFVGLRGCLCQVANVKLIANKVDVWIMKEYGVAESWTKFSVTRQNLAFTPLCLISDDDIVFDVCGEKKLIVYNKKEEQWRDLNVDGIIAKFARIRTFTESLVSPMFGLDAIF</sequence>